<sequence>MKLSSRKMTKESAIDVLTWYYDPPYDLYNNVVTDEAICELLNEGYTAVVDEREELIGFYCSGQAAQVPALKESGAYSKPAVDVGVGLHPKLTGQGYGTVFLSFILNELEGLNPDSTFRLTVAKFNKRAIRLYENMGFKMECEFKTENNEFFTMVKW</sequence>
<dbReference type="PROSITE" id="PS51186">
    <property type="entry name" value="GNAT"/>
    <property type="match status" value="1"/>
</dbReference>
<keyword evidence="2" id="KW-0808">Transferase</keyword>
<dbReference type="Gene3D" id="3.40.630.30">
    <property type="match status" value="1"/>
</dbReference>
<accession>A0A846TPR2</accession>
<protein>
    <submittedName>
        <fullName evidence="2">GNAT family N-acetyltransferase</fullName>
    </submittedName>
</protein>
<organism evidence="2 3">
    <name type="scientific">Mesobacillus selenatarsenatis</name>
    <dbReference type="NCBI Taxonomy" id="388741"/>
    <lineage>
        <taxon>Bacteria</taxon>
        <taxon>Bacillati</taxon>
        <taxon>Bacillota</taxon>
        <taxon>Bacilli</taxon>
        <taxon>Bacillales</taxon>
        <taxon>Bacillaceae</taxon>
        <taxon>Mesobacillus</taxon>
    </lineage>
</organism>
<evidence type="ECO:0000259" key="1">
    <source>
        <dbReference type="PROSITE" id="PS51186"/>
    </source>
</evidence>
<feature type="domain" description="N-acetyltransferase" evidence="1">
    <location>
        <begin position="3"/>
        <end position="156"/>
    </location>
</feature>
<evidence type="ECO:0000313" key="2">
    <source>
        <dbReference type="EMBL" id="NKE06175.1"/>
    </source>
</evidence>
<proteinExistence type="predicted"/>
<name>A0A846TPR2_9BACI</name>
<gene>
    <name evidence="2" type="ORF">GWK17_11955</name>
</gene>
<dbReference type="SUPFAM" id="SSF55729">
    <property type="entry name" value="Acyl-CoA N-acyltransferases (Nat)"/>
    <property type="match status" value="1"/>
</dbReference>
<dbReference type="Proteomes" id="UP000587942">
    <property type="component" value="Unassembled WGS sequence"/>
</dbReference>
<dbReference type="InterPro" id="IPR000182">
    <property type="entry name" value="GNAT_dom"/>
</dbReference>
<dbReference type="RefSeq" id="WP_167832603.1">
    <property type="nucleotide sequence ID" value="NZ_JAAVUM010000007.1"/>
</dbReference>
<dbReference type="AlphaFoldDB" id="A0A846TPR2"/>
<dbReference type="InterPro" id="IPR016181">
    <property type="entry name" value="Acyl_CoA_acyltransferase"/>
</dbReference>
<comment type="caution">
    <text evidence="2">The sequence shown here is derived from an EMBL/GenBank/DDBJ whole genome shotgun (WGS) entry which is preliminary data.</text>
</comment>
<dbReference type="EMBL" id="JAAVUM010000007">
    <property type="protein sequence ID" value="NKE06175.1"/>
    <property type="molecule type" value="Genomic_DNA"/>
</dbReference>
<reference evidence="2 3" key="1">
    <citation type="submission" date="2020-03" db="EMBL/GenBank/DDBJ databases">
        <authorList>
            <person name="Sun Q."/>
        </authorList>
    </citation>
    <scope>NUCLEOTIDE SEQUENCE [LARGE SCALE GENOMIC DNA]</scope>
    <source>
        <strain evidence="2 3">KACC 21451</strain>
    </source>
</reference>
<dbReference type="Pfam" id="PF00583">
    <property type="entry name" value="Acetyltransf_1"/>
    <property type="match status" value="1"/>
</dbReference>
<evidence type="ECO:0000313" key="3">
    <source>
        <dbReference type="Proteomes" id="UP000587942"/>
    </source>
</evidence>
<dbReference type="GO" id="GO:0016747">
    <property type="term" value="F:acyltransferase activity, transferring groups other than amino-acyl groups"/>
    <property type="evidence" value="ECO:0007669"/>
    <property type="project" value="InterPro"/>
</dbReference>